<dbReference type="GO" id="GO:0071013">
    <property type="term" value="C:catalytic step 2 spliceosome"/>
    <property type="evidence" value="ECO:0007669"/>
    <property type="project" value="TreeGrafter"/>
</dbReference>
<dbReference type="SMART" id="SM00360">
    <property type="entry name" value="RRM"/>
    <property type="match status" value="2"/>
</dbReference>
<dbReference type="InterPro" id="IPR012677">
    <property type="entry name" value="Nucleotide-bd_a/b_plait_sf"/>
</dbReference>
<evidence type="ECO:0000313" key="3">
    <source>
        <dbReference type="EMBL" id="KAA6402135.1"/>
    </source>
</evidence>
<dbReference type="InterPro" id="IPR051974">
    <property type="entry name" value="PUF60_regulator"/>
</dbReference>
<evidence type="ECO:0000259" key="2">
    <source>
        <dbReference type="PROSITE" id="PS50102"/>
    </source>
</evidence>
<evidence type="ECO:0000256" key="1">
    <source>
        <dbReference type="PROSITE-ProRule" id="PRU00176"/>
    </source>
</evidence>
<dbReference type="EMBL" id="SNRW01000281">
    <property type="protein sequence ID" value="KAA6402135.1"/>
    <property type="molecule type" value="Genomic_DNA"/>
</dbReference>
<dbReference type="Pfam" id="PF00076">
    <property type="entry name" value="RRM_1"/>
    <property type="match status" value="2"/>
</dbReference>
<evidence type="ECO:0000313" key="4">
    <source>
        <dbReference type="Proteomes" id="UP000324800"/>
    </source>
</evidence>
<protein>
    <submittedName>
        <fullName evidence="3">Putative poly-U-binding factor 60kDa</fullName>
    </submittedName>
</protein>
<dbReference type="GO" id="GO:0003723">
    <property type="term" value="F:RNA binding"/>
    <property type="evidence" value="ECO:0007669"/>
    <property type="project" value="UniProtKB-UniRule"/>
</dbReference>
<keyword evidence="1" id="KW-0694">RNA-binding</keyword>
<dbReference type="GO" id="GO:0006376">
    <property type="term" value="P:mRNA splice site recognition"/>
    <property type="evidence" value="ECO:0007669"/>
    <property type="project" value="TreeGrafter"/>
</dbReference>
<proteinExistence type="predicted"/>
<dbReference type="AlphaFoldDB" id="A0A5J4X669"/>
<organism evidence="3 4">
    <name type="scientific">Streblomastix strix</name>
    <dbReference type="NCBI Taxonomy" id="222440"/>
    <lineage>
        <taxon>Eukaryota</taxon>
        <taxon>Metamonada</taxon>
        <taxon>Preaxostyla</taxon>
        <taxon>Oxymonadida</taxon>
        <taxon>Streblomastigidae</taxon>
        <taxon>Streblomastix</taxon>
    </lineage>
</organism>
<sequence>MDGIFGELEQEEDQIYEQNQSPNETINIPSLNSIQQYPMVQRGNCRIYIGSINFEVCEDAVKSLFLPFGPIKNITLQMDPSGLRSKGFCFIDFVHPESAESAIQEMNGFYFAGRQIKVNTTTPTPQTQGSVVAQQNASGLSMQTTQPLGVARMDCRIYVGAINWNLKEDDLKGLFEPFGKIRNCQLIPNPETGKHKGYGFIDFEKNESAEEAIKAMNGFELMGLKIKVNYPTLTAIN</sequence>
<dbReference type="Proteomes" id="UP000324800">
    <property type="component" value="Unassembled WGS sequence"/>
</dbReference>
<accession>A0A5J4X669</accession>
<reference evidence="3 4" key="1">
    <citation type="submission" date="2019-03" db="EMBL/GenBank/DDBJ databases">
        <title>Single cell metagenomics reveals metabolic interactions within the superorganism composed of flagellate Streblomastix strix and complex community of Bacteroidetes bacteria on its surface.</title>
        <authorList>
            <person name="Treitli S.C."/>
            <person name="Kolisko M."/>
            <person name="Husnik F."/>
            <person name="Keeling P."/>
            <person name="Hampl V."/>
        </authorList>
    </citation>
    <scope>NUCLEOTIDE SEQUENCE [LARGE SCALE GENOMIC DNA]</scope>
    <source>
        <strain evidence="3">ST1C</strain>
    </source>
</reference>
<dbReference type="GO" id="GO:0000381">
    <property type="term" value="P:regulation of alternative mRNA splicing, via spliceosome"/>
    <property type="evidence" value="ECO:0007669"/>
    <property type="project" value="TreeGrafter"/>
</dbReference>
<dbReference type="PANTHER" id="PTHR47330">
    <property type="entry name" value="POLY(U)-BINDING-SPLICING FACTOR PUF60-B-RELATED"/>
    <property type="match status" value="1"/>
</dbReference>
<comment type="caution">
    <text evidence="3">The sequence shown here is derived from an EMBL/GenBank/DDBJ whole genome shotgun (WGS) entry which is preliminary data.</text>
</comment>
<dbReference type="InterPro" id="IPR035979">
    <property type="entry name" value="RBD_domain_sf"/>
</dbReference>
<feature type="domain" description="RRM" evidence="2">
    <location>
        <begin position="45"/>
        <end position="123"/>
    </location>
</feature>
<dbReference type="GO" id="GO:0071011">
    <property type="term" value="C:precatalytic spliceosome"/>
    <property type="evidence" value="ECO:0007669"/>
    <property type="project" value="TreeGrafter"/>
</dbReference>
<dbReference type="PROSITE" id="PS50102">
    <property type="entry name" value="RRM"/>
    <property type="match status" value="2"/>
</dbReference>
<feature type="domain" description="RRM" evidence="2">
    <location>
        <begin position="155"/>
        <end position="233"/>
    </location>
</feature>
<dbReference type="PANTHER" id="PTHR47330:SF1">
    <property type="entry name" value="POLY(U)-BINDING-SPLICING FACTOR PUF60"/>
    <property type="match status" value="1"/>
</dbReference>
<name>A0A5J4X669_9EUKA</name>
<dbReference type="Gene3D" id="3.30.70.330">
    <property type="match status" value="2"/>
</dbReference>
<dbReference type="OrthoDB" id="20943at2759"/>
<dbReference type="GO" id="GO:0000380">
    <property type="term" value="P:alternative mRNA splicing, via spliceosome"/>
    <property type="evidence" value="ECO:0007669"/>
    <property type="project" value="TreeGrafter"/>
</dbReference>
<dbReference type="SUPFAM" id="SSF54928">
    <property type="entry name" value="RNA-binding domain, RBD"/>
    <property type="match status" value="2"/>
</dbReference>
<gene>
    <name evidence="3" type="ORF">EZS28_002335</name>
</gene>
<dbReference type="InterPro" id="IPR000504">
    <property type="entry name" value="RRM_dom"/>
</dbReference>